<dbReference type="Gene3D" id="1.20.1280.50">
    <property type="match status" value="1"/>
</dbReference>
<dbReference type="AlphaFoldDB" id="A0AAD8LZZ6"/>
<comment type="caution">
    <text evidence="2">The sequence shown here is derived from an EMBL/GenBank/DDBJ whole genome shotgun (WGS) entry which is preliminary data.</text>
</comment>
<organism evidence="2 3">
    <name type="scientific">Heracleum sosnowskyi</name>
    <dbReference type="NCBI Taxonomy" id="360622"/>
    <lineage>
        <taxon>Eukaryota</taxon>
        <taxon>Viridiplantae</taxon>
        <taxon>Streptophyta</taxon>
        <taxon>Embryophyta</taxon>
        <taxon>Tracheophyta</taxon>
        <taxon>Spermatophyta</taxon>
        <taxon>Magnoliopsida</taxon>
        <taxon>eudicotyledons</taxon>
        <taxon>Gunneridae</taxon>
        <taxon>Pentapetalae</taxon>
        <taxon>asterids</taxon>
        <taxon>campanulids</taxon>
        <taxon>Apiales</taxon>
        <taxon>Apiaceae</taxon>
        <taxon>Apioideae</taxon>
        <taxon>apioid superclade</taxon>
        <taxon>Tordylieae</taxon>
        <taxon>Tordyliinae</taxon>
        <taxon>Heracleum</taxon>
    </lineage>
</organism>
<keyword evidence="3" id="KW-1185">Reference proteome</keyword>
<dbReference type="Proteomes" id="UP001237642">
    <property type="component" value="Unassembled WGS sequence"/>
</dbReference>
<feature type="domain" description="F-box" evidence="1">
    <location>
        <begin position="10"/>
        <end position="50"/>
    </location>
</feature>
<dbReference type="Pfam" id="PF00646">
    <property type="entry name" value="F-box"/>
    <property type="match status" value="1"/>
</dbReference>
<evidence type="ECO:0000313" key="3">
    <source>
        <dbReference type="Proteomes" id="UP001237642"/>
    </source>
</evidence>
<evidence type="ECO:0000313" key="2">
    <source>
        <dbReference type="EMBL" id="KAK1354619.1"/>
    </source>
</evidence>
<dbReference type="PANTHER" id="PTHR31672:SF13">
    <property type="entry name" value="F-BOX PROTEIN CPR30-LIKE"/>
    <property type="match status" value="1"/>
</dbReference>
<dbReference type="InterPro" id="IPR050796">
    <property type="entry name" value="SCF_F-box_component"/>
</dbReference>
<dbReference type="EMBL" id="JAUIZM010000011">
    <property type="protein sequence ID" value="KAK1354619.1"/>
    <property type="molecule type" value="Genomic_DNA"/>
</dbReference>
<proteinExistence type="predicted"/>
<dbReference type="CDD" id="cd22157">
    <property type="entry name" value="F-box_AtFBW1-like"/>
    <property type="match status" value="1"/>
</dbReference>
<dbReference type="InterPro" id="IPR001810">
    <property type="entry name" value="F-box_dom"/>
</dbReference>
<dbReference type="InterPro" id="IPR017451">
    <property type="entry name" value="F-box-assoc_interact_dom"/>
</dbReference>
<evidence type="ECO:0000259" key="1">
    <source>
        <dbReference type="SMART" id="SM00256"/>
    </source>
</evidence>
<dbReference type="SUPFAM" id="SSF81383">
    <property type="entry name" value="F-box domain"/>
    <property type="match status" value="1"/>
</dbReference>
<sequence length="364" mass="41869">MATTTSNCYMPEDIMFNLLSWLPVKSLVRFKSVCKLWLSITSHPKFIETHLTNSKKREAEIPSSALVVEKDVIKPSKFYLVESSKDRVMLQLPPQLDHHMILFVNSCNGLVCLANSDCNVLCLWNPSTKWYKKIPAPNKRFSCYPSSMGFGFDSTSNDYKILRILIYPNAVDNDSCMCTLEADMYSSNADSWKEIQPPKKLQNFSCCKFSRVHTINEVLYLHYIDGLLSFDLHNEVFELYPFPYSLPYTRRKSCLLDFEGSAAMVFSESVRDESVLSLWTLDYVCGEVLSRTKKFNLELDCKMHYRVISYLGVGQFVVKDDSGVYSVYDNKKKERRNLAWVMEDASFFKYTGSLVSLQGSGQQE</sequence>
<dbReference type="SMART" id="SM00256">
    <property type="entry name" value="FBOX"/>
    <property type="match status" value="1"/>
</dbReference>
<name>A0AAD8LZZ6_9APIA</name>
<reference evidence="2" key="2">
    <citation type="submission" date="2023-05" db="EMBL/GenBank/DDBJ databases">
        <authorList>
            <person name="Schelkunov M.I."/>
        </authorList>
    </citation>
    <scope>NUCLEOTIDE SEQUENCE</scope>
    <source>
        <strain evidence="2">Hsosn_3</strain>
        <tissue evidence="2">Leaf</tissue>
    </source>
</reference>
<dbReference type="Pfam" id="PF07734">
    <property type="entry name" value="FBA_1"/>
    <property type="match status" value="1"/>
</dbReference>
<reference evidence="2" key="1">
    <citation type="submission" date="2023-02" db="EMBL/GenBank/DDBJ databases">
        <title>Genome of toxic invasive species Heracleum sosnowskyi carries increased number of genes despite the absence of recent whole-genome duplications.</title>
        <authorList>
            <person name="Schelkunov M."/>
            <person name="Shtratnikova V."/>
            <person name="Makarenko M."/>
            <person name="Klepikova A."/>
            <person name="Omelchenko D."/>
            <person name="Novikova G."/>
            <person name="Obukhova E."/>
            <person name="Bogdanov V."/>
            <person name="Penin A."/>
            <person name="Logacheva M."/>
        </authorList>
    </citation>
    <scope>NUCLEOTIDE SEQUENCE</scope>
    <source>
        <strain evidence="2">Hsosn_3</strain>
        <tissue evidence="2">Leaf</tissue>
    </source>
</reference>
<protein>
    <recommendedName>
        <fullName evidence="1">F-box domain-containing protein</fullName>
    </recommendedName>
</protein>
<dbReference type="InterPro" id="IPR036047">
    <property type="entry name" value="F-box-like_dom_sf"/>
</dbReference>
<gene>
    <name evidence="2" type="ORF">POM88_047875</name>
</gene>
<accession>A0AAD8LZZ6</accession>
<dbReference type="NCBIfam" id="TIGR01640">
    <property type="entry name" value="F_box_assoc_1"/>
    <property type="match status" value="1"/>
</dbReference>
<dbReference type="InterPro" id="IPR006527">
    <property type="entry name" value="F-box-assoc_dom_typ1"/>
</dbReference>
<dbReference type="PANTHER" id="PTHR31672">
    <property type="entry name" value="BNACNNG10540D PROTEIN"/>
    <property type="match status" value="1"/>
</dbReference>